<dbReference type="AlphaFoldDB" id="A0A059FBU1"/>
<keyword evidence="4" id="KW-0813">Transport</keyword>
<feature type="transmembrane region" description="Helical" evidence="10">
    <location>
        <begin position="280"/>
        <end position="305"/>
    </location>
</feature>
<evidence type="ECO:0000256" key="1">
    <source>
        <dbReference type="ARBA" id="ARBA00004429"/>
    </source>
</evidence>
<dbReference type="GO" id="GO:0042910">
    <property type="term" value="F:xenobiotic transmembrane transporter activity"/>
    <property type="evidence" value="ECO:0007669"/>
    <property type="project" value="InterPro"/>
</dbReference>
<feature type="transmembrane region" description="Helical" evidence="10">
    <location>
        <begin position="239"/>
        <end position="268"/>
    </location>
</feature>
<reference evidence="11 12" key="1">
    <citation type="journal article" date="2014" name="Antonie Van Leeuwenhoek">
        <title>Hyphomonas beringensis sp. nov. and Hyphomonas chukchiensis sp. nov., isolated from surface seawater of the Bering Sea and Chukchi Sea.</title>
        <authorList>
            <person name="Li C."/>
            <person name="Lai Q."/>
            <person name="Li G."/>
            <person name="Dong C."/>
            <person name="Wang J."/>
            <person name="Liao Y."/>
            <person name="Shao Z."/>
        </authorList>
    </citation>
    <scope>NUCLEOTIDE SEQUENCE [LARGE SCALE GENOMIC DNA]</scope>
    <source>
        <strain evidence="11 12">VP2</strain>
    </source>
</reference>
<keyword evidence="12" id="KW-1185">Reference proteome</keyword>
<dbReference type="PATRIC" id="fig|1280952.3.peg.2149"/>
<dbReference type="InterPro" id="IPR052031">
    <property type="entry name" value="Membrane_Transporter-Flippase"/>
</dbReference>
<keyword evidence="8 10" id="KW-0472">Membrane</keyword>
<feature type="transmembrane region" description="Helical" evidence="10">
    <location>
        <begin position="95"/>
        <end position="117"/>
    </location>
</feature>
<keyword evidence="7 10" id="KW-1133">Transmembrane helix</keyword>
<gene>
    <name evidence="11" type="ORF">HJA_10760</name>
</gene>
<dbReference type="PANTHER" id="PTHR43549">
    <property type="entry name" value="MULTIDRUG RESISTANCE PROTEIN YPNP-RELATED"/>
    <property type="match status" value="1"/>
</dbReference>
<evidence type="ECO:0000256" key="4">
    <source>
        <dbReference type="ARBA" id="ARBA00022448"/>
    </source>
</evidence>
<keyword evidence="9" id="KW-0046">Antibiotic resistance</keyword>
<dbReference type="eggNOG" id="COG0534">
    <property type="taxonomic scope" value="Bacteria"/>
</dbReference>
<dbReference type="STRING" id="1280952.HJA_10760"/>
<dbReference type="InterPro" id="IPR045070">
    <property type="entry name" value="MATE_MepA-like"/>
</dbReference>
<feature type="transmembrane region" description="Helical" evidence="10">
    <location>
        <begin position="195"/>
        <end position="218"/>
    </location>
</feature>
<evidence type="ECO:0000256" key="9">
    <source>
        <dbReference type="ARBA" id="ARBA00023251"/>
    </source>
</evidence>
<comment type="caution">
    <text evidence="11">The sequence shown here is derived from an EMBL/GenBank/DDBJ whole genome shotgun (WGS) entry which is preliminary data.</text>
</comment>
<dbReference type="EMBL" id="ARYJ01000006">
    <property type="protein sequence ID" value="KCZ88057.1"/>
    <property type="molecule type" value="Genomic_DNA"/>
</dbReference>
<comment type="subcellular location">
    <subcellularLocation>
        <location evidence="1">Cell inner membrane</location>
        <topology evidence="1">Multi-pass membrane protein</topology>
    </subcellularLocation>
</comment>
<dbReference type="InterPro" id="IPR048279">
    <property type="entry name" value="MdtK-like"/>
</dbReference>
<protein>
    <recommendedName>
        <fullName evidence="3">Multidrug export protein MepA</fullName>
    </recommendedName>
</protein>
<evidence type="ECO:0000256" key="8">
    <source>
        <dbReference type="ARBA" id="ARBA00023136"/>
    </source>
</evidence>
<evidence type="ECO:0000256" key="3">
    <source>
        <dbReference type="ARBA" id="ARBA00022106"/>
    </source>
</evidence>
<feature type="transmembrane region" description="Helical" evidence="10">
    <location>
        <begin position="137"/>
        <end position="157"/>
    </location>
</feature>
<keyword evidence="5" id="KW-1003">Cell membrane</keyword>
<dbReference type="GO" id="GO:0046677">
    <property type="term" value="P:response to antibiotic"/>
    <property type="evidence" value="ECO:0007669"/>
    <property type="project" value="UniProtKB-KW"/>
</dbReference>
<dbReference type="PIRSF" id="PIRSF006603">
    <property type="entry name" value="DinF"/>
    <property type="match status" value="1"/>
</dbReference>
<evidence type="ECO:0000256" key="10">
    <source>
        <dbReference type="SAM" id="Phobius"/>
    </source>
</evidence>
<dbReference type="RefSeq" id="WP_035582026.1">
    <property type="nucleotide sequence ID" value="NZ_ARYJ01000006.1"/>
</dbReference>
<evidence type="ECO:0000256" key="2">
    <source>
        <dbReference type="ARBA" id="ARBA00008417"/>
    </source>
</evidence>
<feature type="transmembrane region" description="Helical" evidence="10">
    <location>
        <begin position="398"/>
        <end position="417"/>
    </location>
</feature>
<dbReference type="Proteomes" id="UP000024816">
    <property type="component" value="Unassembled WGS sequence"/>
</dbReference>
<keyword evidence="6 10" id="KW-0812">Transmembrane</keyword>
<evidence type="ECO:0000256" key="6">
    <source>
        <dbReference type="ARBA" id="ARBA00022692"/>
    </source>
</evidence>
<evidence type="ECO:0000256" key="5">
    <source>
        <dbReference type="ARBA" id="ARBA00022475"/>
    </source>
</evidence>
<dbReference type="GO" id="GO:0005886">
    <property type="term" value="C:plasma membrane"/>
    <property type="evidence" value="ECO:0007669"/>
    <property type="project" value="UniProtKB-SubCell"/>
</dbReference>
<feature type="transmembrane region" description="Helical" evidence="10">
    <location>
        <begin position="169"/>
        <end position="189"/>
    </location>
</feature>
<dbReference type="Pfam" id="PF01554">
    <property type="entry name" value="MatE"/>
    <property type="match status" value="2"/>
</dbReference>
<dbReference type="PANTHER" id="PTHR43549:SF3">
    <property type="entry name" value="MULTIDRUG RESISTANCE PROTEIN YPNP-RELATED"/>
    <property type="match status" value="1"/>
</dbReference>
<name>A0A059FBU1_9PROT</name>
<comment type="similarity">
    <text evidence="2">Belongs to the multi antimicrobial extrusion (MATE) (TC 2.A.66.1) family. MepA subfamily.</text>
</comment>
<feature type="transmembrane region" description="Helical" evidence="10">
    <location>
        <begin position="326"/>
        <end position="354"/>
    </location>
</feature>
<proteinExistence type="inferred from homology"/>
<evidence type="ECO:0000256" key="7">
    <source>
        <dbReference type="ARBA" id="ARBA00022989"/>
    </source>
</evidence>
<feature type="transmembrane region" description="Helical" evidence="10">
    <location>
        <begin position="52"/>
        <end position="74"/>
    </location>
</feature>
<evidence type="ECO:0000313" key="11">
    <source>
        <dbReference type="EMBL" id="KCZ88057.1"/>
    </source>
</evidence>
<feature type="transmembrane region" description="Helical" evidence="10">
    <location>
        <begin position="423"/>
        <end position="447"/>
    </location>
</feature>
<evidence type="ECO:0000313" key="12">
    <source>
        <dbReference type="Proteomes" id="UP000024816"/>
    </source>
</evidence>
<accession>A0A059FBU1</accession>
<feature type="transmembrane region" description="Helical" evidence="10">
    <location>
        <begin position="366"/>
        <end position="386"/>
    </location>
</feature>
<dbReference type="CDD" id="cd13143">
    <property type="entry name" value="MATE_MepA_like"/>
    <property type="match status" value="1"/>
</dbReference>
<feature type="transmembrane region" description="Helical" evidence="10">
    <location>
        <begin position="20"/>
        <end position="40"/>
    </location>
</feature>
<organism evidence="11 12">
    <name type="scientific">Hyphomonas jannaschiana VP2</name>
    <dbReference type="NCBI Taxonomy" id="1280952"/>
    <lineage>
        <taxon>Bacteria</taxon>
        <taxon>Pseudomonadati</taxon>
        <taxon>Pseudomonadota</taxon>
        <taxon>Alphaproteobacteria</taxon>
        <taxon>Hyphomonadales</taxon>
        <taxon>Hyphomonadaceae</taxon>
        <taxon>Hyphomonas</taxon>
    </lineage>
</organism>
<dbReference type="InterPro" id="IPR002528">
    <property type="entry name" value="MATE_fam"/>
</dbReference>
<dbReference type="GO" id="GO:0015297">
    <property type="term" value="F:antiporter activity"/>
    <property type="evidence" value="ECO:0007669"/>
    <property type="project" value="InterPro"/>
</dbReference>
<dbReference type="OrthoDB" id="7805940at2"/>
<sequence>MSLRPSPDNQFLTRPPGQVFAANALPMMLIMLMNGLLNIIDAAFLGHFVGTGAMTAIGLVFPAIMVLIALSTLVSGGMSSLLARQLGAGDKDGAGATLASAHGLALAIATVVMIAFLCGGRAVANQLSASDPAIADMAFTYMAITVLALPVQFALGLHADTWRNEGRAGLIALLSVGVTLANILLNFVLIGGMGLGVAGSAWGTAMAQVFGLGLLMWLRCRGQGIVPLQALRRHRWTGSWARLAGLGAPLSLSFIGMALVSSCVIVSLRLTAGTDYADTIAAYGIVTRVLGFAFLPSMAFALALQSIAGNNWGAGLQNRARSVLRIALLTTLAYSLCMEVIFLTGGAAIGAAFIGDPRVIAEVAGILRLMGLLYLFTGPVLSLALYFQAIGQPQKAGLLTLSKSFILLPALIAALAATKGAQAIWFAFPISDGLALALAIALAVPVLKSAPERAPLTPAQ</sequence>